<keyword evidence="6" id="KW-0677">Repeat</keyword>
<evidence type="ECO:0000256" key="6">
    <source>
        <dbReference type="ARBA" id="ARBA00022737"/>
    </source>
</evidence>
<evidence type="ECO:0000313" key="15">
    <source>
        <dbReference type="EMBL" id="SSD58556.1"/>
    </source>
</evidence>
<dbReference type="EMBL" id="UFAJ01000024">
    <property type="protein sequence ID" value="SSD58556.1"/>
    <property type="molecule type" value="Genomic_DNA"/>
</dbReference>
<comment type="similarity">
    <text evidence="2 13">Belongs to the mitochondrial carrier (TC 2.A.29) family.</text>
</comment>
<evidence type="ECO:0000256" key="3">
    <source>
        <dbReference type="ARBA" id="ARBA00022448"/>
    </source>
</evidence>
<dbReference type="Gene3D" id="1.50.40.10">
    <property type="entry name" value="Mitochondrial carrier domain"/>
    <property type="match status" value="1"/>
</dbReference>
<evidence type="ECO:0000313" key="16">
    <source>
        <dbReference type="Proteomes" id="UP000262825"/>
    </source>
</evidence>
<keyword evidence="8" id="KW-0106">Calcium</keyword>
<dbReference type="OrthoDB" id="270584at2759"/>
<keyword evidence="16" id="KW-1185">Reference proteome</keyword>
<dbReference type="GO" id="GO:0005743">
    <property type="term" value="C:mitochondrial inner membrane"/>
    <property type="evidence" value="ECO:0007669"/>
    <property type="project" value="UniProtKB-SubCell"/>
</dbReference>
<evidence type="ECO:0000256" key="5">
    <source>
        <dbReference type="ARBA" id="ARBA00022723"/>
    </source>
</evidence>
<reference evidence="16" key="1">
    <citation type="submission" date="2018-06" db="EMBL/GenBank/DDBJ databases">
        <authorList>
            <person name="Guldener U."/>
        </authorList>
    </citation>
    <scope>NUCLEOTIDE SEQUENCE [LARGE SCALE GENOMIC DNA]</scope>
    <source>
        <strain evidence="16">UTAD17</strain>
    </source>
</reference>
<dbReference type="SUPFAM" id="SSF103506">
    <property type="entry name" value="Mitochondrial carrier"/>
    <property type="match status" value="1"/>
</dbReference>
<gene>
    <name evidence="15" type="ORF">SCODWIG_00317</name>
</gene>
<keyword evidence="10" id="KW-0496">Mitochondrion</keyword>
<evidence type="ECO:0000256" key="4">
    <source>
        <dbReference type="ARBA" id="ARBA00022692"/>
    </source>
</evidence>
<accession>A0A376B1I4</accession>
<evidence type="ECO:0000256" key="13">
    <source>
        <dbReference type="RuleBase" id="RU000488"/>
    </source>
</evidence>
<dbReference type="PROSITE" id="PS50920">
    <property type="entry name" value="SOLCAR"/>
    <property type="match status" value="3"/>
</dbReference>
<keyword evidence="11 12" id="KW-0472">Membrane</keyword>
<keyword evidence="7" id="KW-0999">Mitochondrion inner membrane</keyword>
<keyword evidence="5" id="KW-0479">Metal-binding</keyword>
<organism evidence="15 16">
    <name type="scientific">Saccharomycodes ludwigii</name>
    <dbReference type="NCBI Taxonomy" id="36035"/>
    <lineage>
        <taxon>Eukaryota</taxon>
        <taxon>Fungi</taxon>
        <taxon>Dikarya</taxon>
        <taxon>Ascomycota</taxon>
        <taxon>Saccharomycotina</taxon>
        <taxon>Saccharomycetes</taxon>
        <taxon>Saccharomycodales</taxon>
        <taxon>Saccharomycodaceae</taxon>
        <taxon>Saccharomycodes</taxon>
    </lineage>
</organism>
<feature type="repeat" description="Solcar" evidence="12">
    <location>
        <begin position="9"/>
        <end position="98"/>
    </location>
</feature>
<evidence type="ECO:0000256" key="14">
    <source>
        <dbReference type="SAM" id="Phobius"/>
    </source>
</evidence>
<evidence type="ECO:0000256" key="9">
    <source>
        <dbReference type="ARBA" id="ARBA00022989"/>
    </source>
</evidence>
<keyword evidence="4 12" id="KW-0812">Transmembrane</keyword>
<evidence type="ECO:0000256" key="11">
    <source>
        <dbReference type="ARBA" id="ARBA00023136"/>
    </source>
</evidence>
<evidence type="ECO:0000256" key="7">
    <source>
        <dbReference type="ARBA" id="ARBA00022792"/>
    </source>
</evidence>
<name>A0A376B1I4_9ASCO</name>
<comment type="subcellular location">
    <subcellularLocation>
        <location evidence="1">Mitochondrion inner membrane</location>
        <topology evidence="1">Multi-pass membrane protein</topology>
    </subcellularLocation>
</comment>
<dbReference type="Pfam" id="PF00153">
    <property type="entry name" value="Mito_carr"/>
    <property type="match status" value="3"/>
</dbReference>
<evidence type="ECO:0000256" key="2">
    <source>
        <dbReference type="ARBA" id="ARBA00006375"/>
    </source>
</evidence>
<dbReference type="AlphaFoldDB" id="A0A376B1I4"/>
<dbReference type="FunFam" id="1.50.40.10:FF:000016">
    <property type="entry name" value="Solute carrier family 25 member 23"/>
    <property type="match status" value="1"/>
</dbReference>
<dbReference type="InterPro" id="IPR002067">
    <property type="entry name" value="MCP"/>
</dbReference>
<evidence type="ECO:0000256" key="8">
    <source>
        <dbReference type="ARBA" id="ARBA00022837"/>
    </source>
</evidence>
<evidence type="ECO:0000256" key="10">
    <source>
        <dbReference type="ARBA" id="ARBA00023128"/>
    </source>
</evidence>
<feature type="transmembrane region" description="Helical" evidence="14">
    <location>
        <begin position="185"/>
        <end position="206"/>
    </location>
</feature>
<dbReference type="GO" id="GO:0046872">
    <property type="term" value="F:metal ion binding"/>
    <property type="evidence" value="ECO:0007669"/>
    <property type="project" value="UniProtKB-KW"/>
</dbReference>
<keyword evidence="3 13" id="KW-0813">Transport</keyword>
<evidence type="ECO:0000256" key="12">
    <source>
        <dbReference type="PROSITE-ProRule" id="PRU00282"/>
    </source>
</evidence>
<feature type="repeat" description="Solcar" evidence="12">
    <location>
        <begin position="118"/>
        <end position="213"/>
    </location>
</feature>
<dbReference type="InterPro" id="IPR018108">
    <property type="entry name" value="MCP_transmembrane"/>
</dbReference>
<evidence type="ECO:0000256" key="1">
    <source>
        <dbReference type="ARBA" id="ARBA00004448"/>
    </source>
</evidence>
<keyword evidence="9 14" id="KW-1133">Transmembrane helix</keyword>
<proteinExistence type="inferred from homology"/>
<feature type="repeat" description="Solcar" evidence="12">
    <location>
        <begin position="223"/>
        <end position="314"/>
    </location>
</feature>
<protein>
    <submittedName>
        <fullName evidence="15">Related to mitochondrial carrier protein</fullName>
    </submittedName>
</protein>
<dbReference type="VEuPathDB" id="FungiDB:SCODWIG_00317"/>
<dbReference type="InterPro" id="IPR023395">
    <property type="entry name" value="MCP_dom_sf"/>
</dbReference>
<dbReference type="Proteomes" id="UP000262825">
    <property type="component" value="Unassembled WGS sequence"/>
</dbReference>
<feature type="transmembrane region" description="Helical" evidence="14">
    <location>
        <begin position="226"/>
        <end position="246"/>
    </location>
</feature>
<dbReference type="GO" id="GO:0055085">
    <property type="term" value="P:transmembrane transport"/>
    <property type="evidence" value="ECO:0007669"/>
    <property type="project" value="InterPro"/>
</dbReference>
<dbReference type="PRINTS" id="PR00926">
    <property type="entry name" value="MITOCARRIER"/>
</dbReference>
<sequence length="325" mass="36520">MSNQKHEDIPITISFISGGIAGAVSRTVVSPFERVKILKQVEIKNDGMSNSANISTLIKRMYQNEGIKGLFRGNGMNCIRVFPYMAVQYLTFETFKNYILNYENARNTKDGSTVISQLTNVQRLVDGALSGGLSCLVTYPLDLVKTRLSIQTTLNNKNEINKLKHPGMVELLTNTYKNEGGIRGLYKGLFPTLLGIVPYVALNFQIYEDLKELYLNHYHINEPSSFIKLTMGAVSGGIAQCIIYPFDLLRRRFQVISMNNGSLGIHYTGVVDALLQIGKKEGFKGYYKGLTANLFKVVPSTAVQWLTYELCVEYFFLKQDALRAF</sequence>
<dbReference type="PANTHER" id="PTHR24089">
    <property type="entry name" value="SOLUTE CARRIER FAMILY 25"/>
    <property type="match status" value="1"/>
</dbReference>